<sequence>MEDLKNIELLLDIRNWLRLGAPETAEGFRFRMDAWIAVRTTPFGGWTGISVDLAGAAPLFGDFRFLENMITPSLIGFATNEPYVLAAAVEPVAAELLGLDETTARQLFVPWEFPEWSDMNRRVSPFHTARVGSPPGTRPKPVNWRVDRPIPGCGWSMKATSGPTPTSPASMRWARRCTAPRWHHMDIDISGNPLVWRSYYLGADGLEWTDEWSCQCDSDGVEPHHSEWIGPQDAAERALWESLPDQE</sequence>
<comment type="caution">
    <text evidence="1">The sequence shown here is derived from an EMBL/GenBank/DDBJ whole genome shotgun (WGS) entry which is preliminary data.</text>
</comment>
<dbReference type="EMBL" id="WIND01000016">
    <property type="protein sequence ID" value="MSU91184.1"/>
    <property type="molecule type" value="Genomic_DNA"/>
</dbReference>
<reference evidence="1 2" key="1">
    <citation type="submission" date="2019-10" db="EMBL/GenBank/DDBJ databases">
        <title>Cognatihalovulum marinum gen. nov. sp. nov., a new member of the family Rhodobacteraceae isolated from deep seawater of the Northwest Indian Ocean.</title>
        <authorList>
            <person name="Ruan C."/>
            <person name="Wang J."/>
            <person name="Zheng X."/>
            <person name="Song L."/>
            <person name="Zhu Y."/>
            <person name="Huang Y."/>
            <person name="Lu Z."/>
            <person name="Du W."/>
            <person name="Huang L."/>
            <person name="Dai X."/>
        </authorList>
    </citation>
    <scope>NUCLEOTIDE SEQUENCE [LARGE SCALE GENOMIC DNA]</scope>
    <source>
        <strain evidence="1 2">2CG4</strain>
    </source>
</reference>
<evidence type="ECO:0000313" key="2">
    <source>
        <dbReference type="Proteomes" id="UP000474957"/>
    </source>
</evidence>
<evidence type="ECO:0000313" key="1">
    <source>
        <dbReference type="EMBL" id="MSU91184.1"/>
    </source>
</evidence>
<keyword evidence="2" id="KW-1185">Reference proteome</keyword>
<accession>A0A6L5Z570</accession>
<protein>
    <submittedName>
        <fullName evidence="1">Uncharacterized protein</fullName>
    </submittedName>
</protein>
<gene>
    <name evidence="1" type="ORF">GE300_16490</name>
</gene>
<name>A0A6L5Z570_9RHOB</name>
<organism evidence="1 2">
    <name type="scientific">Halovulum marinum</name>
    <dbReference type="NCBI Taxonomy" id="2662447"/>
    <lineage>
        <taxon>Bacteria</taxon>
        <taxon>Pseudomonadati</taxon>
        <taxon>Pseudomonadota</taxon>
        <taxon>Alphaproteobacteria</taxon>
        <taxon>Rhodobacterales</taxon>
        <taxon>Paracoccaceae</taxon>
        <taxon>Halovulum</taxon>
    </lineage>
</organism>
<proteinExistence type="predicted"/>
<dbReference type="AlphaFoldDB" id="A0A6L5Z570"/>
<dbReference type="Proteomes" id="UP000474957">
    <property type="component" value="Unassembled WGS sequence"/>
</dbReference>
<dbReference type="RefSeq" id="WP_154448072.1">
    <property type="nucleotide sequence ID" value="NZ_WIND01000016.1"/>
</dbReference>